<evidence type="ECO:0000313" key="4">
    <source>
        <dbReference type="Proteomes" id="UP000033661"/>
    </source>
</evidence>
<evidence type="ECO:0000256" key="1">
    <source>
        <dbReference type="ARBA" id="ARBA00022603"/>
    </source>
</evidence>
<comment type="caution">
    <text evidence="3">The sequence shown here is derived from an EMBL/GenBank/DDBJ whole genome shotgun (WGS) entry which is preliminary data.</text>
</comment>
<dbReference type="Pfam" id="PF04989">
    <property type="entry name" value="RMNT_CmcI"/>
    <property type="match status" value="1"/>
</dbReference>
<protein>
    <submittedName>
        <fullName evidence="3">Cephalosporin hydroxylase family protein</fullName>
    </submittedName>
</protein>
<reference evidence="3 4" key="1">
    <citation type="submission" date="2015-02" db="EMBL/GenBank/DDBJ databases">
        <title>Genome Sequencing of Rickettsiales.</title>
        <authorList>
            <person name="Daugherty S.C."/>
            <person name="Su Q."/>
            <person name="Abolude K."/>
            <person name="Beier-Sexton M."/>
            <person name="Carlyon J.A."/>
            <person name="Carter R."/>
            <person name="Day N.P."/>
            <person name="Dumler S.J."/>
            <person name="Dyachenko V."/>
            <person name="Godinez A."/>
            <person name="Kurtti T.J."/>
            <person name="Lichay M."/>
            <person name="Mullins K.E."/>
            <person name="Ott S."/>
            <person name="Pappas-Brown V."/>
            <person name="Paris D.H."/>
            <person name="Patel P."/>
            <person name="Richards A.L."/>
            <person name="Sadzewicz L."/>
            <person name="Sears K."/>
            <person name="Seidman D."/>
            <person name="Sengamalay N."/>
            <person name="Stenos J."/>
            <person name="Tallon L.J."/>
            <person name="Vincent G."/>
            <person name="Fraser C.M."/>
            <person name="Munderloh U."/>
            <person name="Dunning-Hotopp J.C."/>
        </authorList>
    </citation>
    <scope>NUCLEOTIDE SEQUENCE [LARGE SCALE GENOMIC DNA]</scope>
    <source>
        <strain evidence="3 4">RML An4</strain>
    </source>
</reference>
<dbReference type="SUPFAM" id="SSF53335">
    <property type="entry name" value="S-adenosyl-L-methionine-dependent methyltransferases"/>
    <property type="match status" value="1"/>
</dbReference>
<evidence type="ECO:0000313" key="3">
    <source>
        <dbReference type="EMBL" id="KJV89334.1"/>
    </source>
</evidence>
<dbReference type="InterPro" id="IPR029063">
    <property type="entry name" value="SAM-dependent_MTases_sf"/>
</dbReference>
<dbReference type="GO" id="GO:0032259">
    <property type="term" value="P:methylation"/>
    <property type="evidence" value="ECO:0007669"/>
    <property type="project" value="UniProtKB-KW"/>
</dbReference>
<dbReference type="PANTHER" id="PTHR40048">
    <property type="entry name" value="RHAMNOSYL O-METHYLTRANSFERASE"/>
    <property type="match status" value="1"/>
</dbReference>
<dbReference type="PANTHER" id="PTHR40048:SF1">
    <property type="entry name" value="RHAMNOSYL O-METHYLTRANSFERASE"/>
    <property type="match status" value="1"/>
</dbReference>
<evidence type="ECO:0000256" key="2">
    <source>
        <dbReference type="ARBA" id="ARBA00022679"/>
    </source>
</evidence>
<organism evidence="3 4">
    <name type="scientific">Rickettsia bellii str. RML An4</name>
    <dbReference type="NCBI Taxonomy" id="1359193"/>
    <lineage>
        <taxon>Bacteria</taxon>
        <taxon>Pseudomonadati</taxon>
        <taxon>Pseudomonadota</taxon>
        <taxon>Alphaproteobacteria</taxon>
        <taxon>Rickettsiales</taxon>
        <taxon>Rickettsiaceae</taxon>
        <taxon>Rickettsieae</taxon>
        <taxon>Rickettsia</taxon>
        <taxon>belli group</taxon>
    </lineage>
</organism>
<keyword evidence="4" id="KW-1185">Reference proteome</keyword>
<dbReference type="InterPro" id="IPR007072">
    <property type="entry name" value="RNMT_CmcI"/>
</dbReference>
<sequence>MLSLLNGATNQKEKKRFVSINNRIIKSDLDESFWHSIAANSCDTSWKNIPMQKSPFQIVTTQNLIQELKPKTIIEFGSFKGASALWLADIQSLSVEERKVISIDIDFDNIDSSVKFDDRIEFLQGDSNKVEEIFPGEKISEIIHPLLLIEDAHINTTGILDYFHNNIFKTGDYFIVEDTNIDYNNACYDIWRKTLEEKACIEKLENLNNKIVKLTNWLREKKDLYLVDTKYVDPFGITNASKNWNSVIRKF</sequence>
<dbReference type="Gene3D" id="3.40.50.150">
    <property type="entry name" value="Vaccinia Virus protein VP39"/>
    <property type="match status" value="1"/>
</dbReference>
<keyword evidence="1" id="KW-0489">Methyltransferase</keyword>
<name>A0A0F3QD28_RICBE</name>
<dbReference type="RefSeq" id="WP_011477149.1">
    <property type="nucleotide sequence ID" value="NZ_LAOI01000001.1"/>
</dbReference>
<keyword evidence="2" id="KW-0808">Transferase</keyword>
<dbReference type="GO" id="GO:0005886">
    <property type="term" value="C:plasma membrane"/>
    <property type="evidence" value="ECO:0007669"/>
    <property type="project" value="TreeGrafter"/>
</dbReference>
<dbReference type="EMBL" id="LAOI01000001">
    <property type="protein sequence ID" value="KJV89334.1"/>
    <property type="molecule type" value="Genomic_DNA"/>
</dbReference>
<dbReference type="GO" id="GO:0008168">
    <property type="term" value="F:methyltransferase activity"/>
    <property type="evidence" value="ECO:0007669"/>
    <property type="project" value="UniProtKB-KW"/>
</dbReference>
<dbReference type="Proteomes" id="UP000033661">
    <property type="component" value="Unassembled WGS sequence"/>
</dbReference>
<dbReference type="AlphaFoldDB" id="A0A0F3QD28"/>
<dbReference type="GO" id="GO:0008610">
    <property type="term" value="P:lipid biosynthetic process"/>
    <property type="evidence" value="ECO:0007669"/>
    <property type="project" value="InterPro"/>
</dbReference>
<gene>
    <name evidence="3" type="ORF">RBEAN4_0310</name>
</gene>
<dbReference type="PATRIC" id="fig|1359193.3.peg.293"/>
<accession>A0A0F3QD28</accession>
<proteinExistence type="predicted"/>